<keyword evidence="2" id="KW-0732">Signal</keyword>
<evidence type="ECO:0000259" key="3">
    <source>
        <dbReference type="Pfam" id="PF21722"/>
    </source>
</evidence>
<gene>
    <name evidence="4" type="ordered locus">Nham_0313</name>
</gene>
<feature type="signal peptide" evidence="2">
    <location>
        <begin position="1"/>
        <end position="21"/>
    </location>
</feature>
<dbReference type="EMBL" id="CP000319">
    <property type="protein sequence ID" value="ABE61209.1"/>
    <property type="molecule type" value="Genomic_DNA"/>
</dbReference>
<dbReference type="InterPro" id="IPR049304">
    <property type="entry name" value="Gly_rich_dom"/>
</dbReference>
<feature type="chain" id="PRO_5004195873" description="Glycine-rich domain-containing protein" evidence="2">
    <location>
        <begin position="22"/>
        <end position="456"/>
    </location>
</feature>
<feature type="domain" description="Glycine-rich" evidence="3">
    <location>
        <begin position="278"/>
        <end position="456"/>
    </location>
</feature>
<dbReference type="RefSeq" id="WP_011508913.1">
    <property type="nucleotide sequence ID" value="NC_007964.1"/>
</dbReference>
<protein>
    <recommendedName>
        <fullName evidence="3">Glycine-rich domain-containing protein</fullName>
    </recommendedName>
</protein>
<accession>Q1QRD8</accession>
<dbReference type="Proteomes" id="UP000001953">
    <property type="component" value="Chromosome"/>
</dbReference>
<organism evidence="4 5">
    <name type="scientific">Nitrobacter hamburgensis (strain DSM 10229 / NCIMB 13809 / X14)</name>
    <dbReference type="NCBI Taxonomy" id="323097"/>
    <lineage>
        <taxon>Bacteria</taxon>
        <taxon>Pseudomonadati</taxon>
        <taxon>Pseudomonadota</taxon>
        <taxon>Alphaproteobacteria</taxon>
        <taxon>Hyphomicrobiales</taxon>
        <taxon>Nitrobacteraceae</taxon>
        <taxon>Nitrobacter</taxon>
    </lineage>
</organism>
<dbReference type="Pfam" id="PF21722">
    <property type="entry name" value="Gly_rich_2"/>
    <property type="match status" value="1"/>
</dbReference>
<evidence type="ECO:0000313" key="5">
    <source>
        <dbReference type="Proteomes" id="UP000001953"/>
    </source>
</evidence>
<sequence length="456" mass="43866">MLHAIASAFIGVATFISSLFGAAPATGPSLGAALPSGTAVFETSLQSRISSTDTSLTLVSNSVRGGSALSGYNCFTVDEGRTDAEYVCGTISGTSVTSLTRGIDPATGTSTNSTLKFAHRVGSDVKITDFPLLQILRNQANGADAYEHALTYAAGVTPANTGDLTDKEYVDGVAFSGAGVIDASTIAKGVVELATGAEAAASTASGGSGPLALPASLATSTYNSATAGNVVPVTDAATKAIDQNFLPATTTKVFQFASSTYIGFFPAYTIGKNSQIFTSTGTSTFAVPSGITKVQVQVQGAGGGSDLAGSGAGGTCIKTVDVSATTSVQVFVGAGGAAGTSGGTGTAGGWSTFGTNGFYCSANGGSGSGTASSPGSGGAATSGDLNITGQAGSPVFDGATARGGDGGSSMLGFGGRGVAATSGANPGTGYGSGAGGANAGNTGGTSGGNGIVIVRW</sequence>
<evidence type="ECO:0000313" key="4">
    <source>
        <dbReference type="EMBL" id="ABE61209.1"/>
    </source>
</evidence>
<dbReference type="AlphaFoldDB" id="Q1QRD8"/>
<keyword evidence="5" id="KW-1185">Reference proteome</keyword>
<dbReference type="KEGG" id="nha:Nham_0313"/>
<dbReference type="HOGENOM" id="CLU_599688_0_0_5"/>
<evidence type="ECO:0000256" key="1">
    <source>
        <dbReference type="SAM" id="MobiDB-lite"/>
    </source>
</evidence>
<evidence type="ECO:0000256" key="2">
    <source>
        <dbReference type="SAM" id="SignalP"/>
    </source>
</evidence>
<reference evidence="4 5" key="1">
    <citation type="submission" date="2006-03" db="EMBL/GenBank/DDBJ databases">
        <title>Complete sequence of chromosome of Nitrobacter hamburgensis X14.</title>
        <authorList>
            <consortium name="US DOE Joint Genome Institute"/>
            <person name="Copeland A."/>
            <person name="Lucas S."/>
            <person name="Lapidus A."/>
            <person name="Barry K."/>
            <person name="Detter J.C."/>
            <person name="Glavina del Rio T."/>
            <person name="Hammon N."/>
            <person name="Israni S."/>
            <person name="Dalin E."/>
            <person name="Tice H."/>
            <person name="Pitluck S."/>
            <person name="Chain P."/>
            <person name="Malfatti S."/>
            <person name="Shin M."/>
            <person name="Vergez L."/>
            <person name="Schmutz J."/>
            <person name="Larimer F."/>
            <person name="Land M."/>
            <person name="Hauser L."/>
            <person name="Kyrpides N."/>
            <person name="Ivanova N."/>
            <person name="Ward B."/>
            <person name="Arp D."/>
            <person name="Klotz M."/>
            <person name="Stein L."/>
            <person name="O'Mullan G."/>
            <person name="Starkenburg S."/>
            <person name="Sayavedra L."/>
            <person name="Poret-Peterson A.T."/>
            <person name="Gentry M.E."/>
            <person name="Bruce D."/>
            <person name="Richardson P."/>
        </authorList>
    </citation>
    <scope>NUCLEOTIDE SEQUENCE [LARGE SCALE GENOMIC DNA]</scope>
    <source>
        <strain evidence="5">DSM 10229 / NCIMB 13809 / X14</strain>
    </source>
</reference>
<name>Q1QRD8_NITHX</name>
<dbReference type="STRING" id="323097.Nham_0313"/>
<feature type="region of interest" description="Disordered" evidence="1">
    <location>
        <begin position="370"/>
        <end position="401"/>
    </location>
</feature>
<proteinExistence type="predicted"/>